<organism evidence="1 2">
    <name type="scientific">Pseudomonas mangrovi</name>
    <dbReference type="NCBI Taxonomy" id="2161748"/>
    <lineage>
        <taxon>Bacteria</taxon>
        <taxon>Pseudomonadati</taxon>
        <taxon>Pseudomonadota</taxon>
        <taxon>Gammaproteobacteria</taxon>
        <taxon>Pseudomonadales</taxon>
        <taxon>Pseudomonadaceae</taxon>
        <taxon>Pseudomonas</taxon>
    </lineage>
</organism>
<dbReference type="InterPro" id="IPR036526">
    <property type="entry name" value="C-N_Hydrolase_sf"/>
</dbReference>
<evidence type="ECO:0000313" key="2">
    <source>
        <dbReference type="Proteomes" id="UP000244064"/>
    </source>
</evidence>
<keyword evidence="2" id="KW-1185">Reference proteome</keyword>
<dbReference type="OrthoDB" id="6930495at2"/>
<dbReference type="EMBL" id="QASN01000022">
    <property type="protein sequence ID" value="PTU72738.1"/>
    <property type="molecule type" value="Genomic_DNA"/>
</dbReference>
<dbReference type="RefSeq" id="WP_108109216.1">
    <property type="nucleotide sequence ID" value="NZ_QASN01000022.1"/>
</dbReference>
<dbReference type="Gene3D" id="3.60.110.10">
    <property type="entry name" value="Carbon-nitrogen hydrolase"/>
    <property type="match status" value="1"/>
</dbReference>
<keyword evidence="1" id="KW-0378">Hydrolase</keyword>
<proteinExistence type="predicted"/>
<dbReference type="Proteomes" id="UP000244064">
    <property type="component" value="Unassembled WGS sequence"/>
</dbReference>
<dbReference type="AlphaFoldDB" id="A0A2T5P4S3"/>
<comment type="caution">
    <text evidence="1">The sequence shown here is derived from an EMBL/GenBank/DDBJ whole genome shotgun (WGS) entry which is preliminary data.</text>
</comment>
<name>A0A2T5P4S3_9PSED</name>
<evidence type="ECO:0000313" key="1">
    <source>
        <dbReference type="EMBL" id="PTU72738.1"/>
    </source>
</evidence>
<gene>
    <name evidence="1" type="ORF">DBO85_18465</name>
</gene>
<reference evidence="1 2" key="1">
    <citation type="submission" date="2018-04" db="EMBL/GenBank/DDBJ databases">
        <title>Pseudomonas sp. nov., isolated from mangrove soil.</title>
        <authorList>
            <person name="Chen C."/>
        </authorList>
    </citation>
    <scope>NUCLEOTIDE SEQUENCE [LARGE SCALE GENOMIC DNA]</scope>
    <source>
        <strain evidence="1 2">TC-11</strain>
    </source>
</reference>
<accession>A0A2T5P4S3</accession>
<protein>
    <submittedName>
        <fullName evidence="1">Hydrolase</fullName>
    </submittedName>
</protein>
<dbReference type="GO" id="GO:0016787">
    <property type="term" value="F:hydrolase activity"/>
    <property type="evidence" value="ECO:0007669"/>
    <property type="project" value="UniProtKB-KW"/>
</dbReference>
<dbReference type="SUPFAM" id="SSF56317">
    <property type="entry name" value="Carbon-nitrogen hydrolase"/>
    <property type="match status" value="1"/>
</dbReference>
<sequence>MRKLASLLILLLVLAGIGGFLYWADLRPSAHYLSDLRSHTHGEPQPERSAGNLLLIRPQLFPLDYQSPAHLRLKLAAALDRARDEGLLGSDTLVVFPEHIGTWLLARDEKPEFYRARTRQEVRDWLLLGNPLLAVRVLLENLDADRLDEALLRMKAEGMAQDYQTLFSGLAREYEVALVAGSILLPEPQLRDGELHSGDGALRNLSLAFAADGSLLGEPYEEDWPWQAHDARQQIPHAAGIIAIERSWQPGYPQSQVRLPDESSSPPLFLRGKLSWPIGGASRDIELTPTQAEQASAEPGSHLINIWIAPR</sequence>